<dbReference type="AlphaFoldDB" id="B8D270"/>
<evidence type="ECO:0000313" key="1">
    <source>
        <dbReference type="EMBL" id="ACL69297.1"/>
    </source>
</evidence>
<dbReference type="STRING" id="373903.Hore_05390"/>
<dbReference type="Proteomes" id="UP000000719">
    <property type="component" value="Chromosome"/>
</dbReference>
<dbReference type="RefSeq" id="WP_012635485.1">
    <property type="nucleotide sequence ID" value="NC_011899.1"/>
</dbReference>
<dbReference type="EMBL" id="CP001098">
    <property type="protein sequence ID" value="ACL69297.1"/>
    <property type="molecule type" value="Genomic_DNA"/>
</dbReference>
<dbReference type="HOGENOM" id="CLU_3234359_0_0_9"/>
<organism evidence="1 2">
    <name type="scientific">Halothermothrix orenii (strain H 168 / OCM 544 / DSM 9562)</name>
    <dbReference type="NCBI Taxonomy" id="373903"/>
    <lineage>
        <taxon>Bacteria</taxon>
        <taxon>Bacillati</taxon>
        <taxon>Bacillota</taxon>
        <taxon>Clostridia</taxon>
        <taxon>Halanaerobiales</taxon>
        <taxon>Halothermotrichaceae</taxon>
        <taxon>Halothermothrix</taxon>
    </lineage>
</organism>
<sequence>MKNIVSDEGLKKQVESSIMAAEGRVKGIQQFITENKVTGKEVE</sequence>
<keyword evidence="2" id="KW-1185">Reference proteome</keyword>
<accession>B8D270</accession>
<protein>
    <submittedName>
        <fullName evidence="1">Uncharacterized protein</fullName>
    </submittedName>
</protein>
<reference evidence="1 2" key="1">
    <citation type="journal article" date="2009" name="PLoS ONE">
        <title>Genome analysis of the anaerobic thermohalophilic bacterium Halothermothrix orenii.</title>
        <authorList>
            <person name="Mavromatis K."/>
            <person name="Ivanova N."/>
            <person name="Anderson I."/>
            <person name="Lykidis A."/>
            <person name="Hooper S.D."/>
            <person name="Sun H."/>
            <person name="Kunin V."/>
            <person name="Lapidus A."/>
            <person name="Hugenholtz P."/>
            <person name="Patel B."/>
            <person name="Kyrpides N.C."/>
        </authorList>
    </citation>
    <scope>NUCLEOTIDE SEQUENCE [LARGE SCALE GENOMIC DNA]</scope>
    <source>
        <strain evidence="2">H 168 / OCM 544 / DSM 9562</strain>
    </source>
</reference>
<name>B8D270_HALOH</name>
<gene>
    <name evidence="1" type="ordered locus">Hore_05390</name>
</gene>
<evidence type="ECO:0000313" key="2">
    <source>
        <dbReference type="Proteomes" id="UP000000719"/>
    </source>
</evidence>
<proteinExistence type="predicted"/>
<dbReference type="KEGG" id="hor:Hore_05390"/>